<feature type="signal peptide" evidence="1">
    <location>
        <begin position="1"/>
        <end position="18"/>
    </location>
</feature>
<evidence type="ECO:0000313" key="3">
    <source>
        <dbReference type="Proteomes" id="UP000681356"/>
    </source>
</evidence>
<feature type="chain" id="PRO_5035325721" evidence="1">
    <location>
        <begin position="19"/>
        <end position="184"/>
    </location>
</feature>
<keyword evidence="3" id="KW-1185">Reference proteome</keyword>
<dbReference type="AlphaFoldDB" id="A0A8J7WFU7"/>
<gene>
    <name evidence="2" type="ORF">KB874_16020</name>
</gene>
<protein>
    <submittedName>
        <fullName evidence="2">Uncharacterized protein</fullName>
    </submittedName>
</protein>
<sequence>MKALAILLAAALAGPAQADGASFTFAWQGAGGYAMTGAMSFDPALIGRRMVREQDVSCFVIEGTKDGIPIGRWMLGMLGPDTSWRLFFDPVASAFVVEGHGVRMPQAWNMNGAGDDCGIGGFGFNLGNLGQDFCLDNRTVVASRIAPEIPFPATRDNGYVFPRGACTGPDLLSLGPSDPALPGG</sequence>
<dbReference type="Proteomes" id="UP000681356">
    <property type="component" value="Unassembled WGS sequence"/>
</dbReference>
<reference evidence="2" key="1">
    <citation type="submission" date="2021-04" db="EMBL/GenBank/DDBJ databases">
        <authorList>
            <person name="Yoon J."/>
        </authorList>
    </citation>
    <scope>NUCLEOTIDE SEQUENCE</scope>
    <source>
        <strain evidence="2">KMU-90</strain>
    </source>
</reference>
<proteinExistence type="predicted"/>
<comment type="caution">
    <text evidence="2">The sequence shown here is derived from an EMBL/GenBank/DDBJ whole genome shotgun (WGS) entry which is preliminary data.</text>
</comment>
<accession>A0A8J7WFU7</accession>
<evidence type="ECO:0000256" key="1">
    <source>
        <dbReference type="SAM" id="SignalP"/>
    </source>
</evidence>
<evidence type="ECO:0000313" key="2">
    <source>
        <dbReference type="EMBL" id="MBS0125594.1"/>
    </source>
</evidence>
<organism evidence="2 3">
    <name type="scientific">Thetidibacter halocola</name>
    <dbReference type="NCBI Taxonomy" id="2827239"/>
    <lineage>
        <taxon>Bacteria</taxon>
        <taxon>Pseudomonadati</taxon>
        <taxon>Pseudomonadota</taxon>
        <taxon>Alphaproteobacteria</taxon>
        <taxon>Rhodobacterales</taxon>
        <taxon>Roseobacteraceae</taxon>
        <taxon>Thetidibacter</taxon>
    </lineage>
</organism>
<keyword evidence="1" id="KW-0732">Signal</keyword>
<dbReference type="RefSeq" id="WP_212537557.1">
    <property type="nucleotide sequence ID" value="NZ_JAGTUU010000006.1"/>
</dbReference>
<name>A0A8J7WFU7_9RHOB</name>
<dbReference type="EMBL" id="JAGTUU010000006">
    <property type="protein sequence ID" value="MBS0125594.1"/>
    <property type="molecule type" value="Genomic_DNA"/>
</dbReference>